<comment type="caution">
    <text evidence="3">The sequence shown here is derived from an EMBL/GenBank/DDBJ whole genome shotgun (WGS) entry which is preliminary data.</text>
</comment>
<reference evidence="3" key="1">
    <citation type="submission" date="2022-01" db="EMBL/GenBank/DDBJ databases">
        <title>Pseudomonas sp. nov. isolated from Antarctic regolith.</title>
        <authorList>
            <person name="Novakova D."/>
            <person name="Sedlar K."/>
        </authorList>
    </citation>
    <scope>NUCLEOTIDE SEQUENCE</scope>
    <source>
        <strain evidence="3">P2647</strain>
    </source>
</reference>
<dbReference type="EMBL" id="JAKJXH010000007">
    <property type="protein sequence ID" value="MCF7542454.1"/>
    <property type="molecule type" value="Genomic_DNA"/>
</dbReference>
<dbReference type="InterPro" id="IPR046839">
    <property type="entry name" value="ABC_toxin_N"/>
</dbReference>
<dbReference type="Pfam" id="PF18413">
    <property type="entry name" value="Neuraminidase"/>
    <property type="match status" value="1"/>
</dbReference>
<feature type="domain" description="ABC toxin N-terminal" evidence="2">
    <location>
        <begin position="438"/>
        <end position="565"/>
    </location>
</feature>
<feature type="domain" description="Neuraminidase-like" evidence="1">
    <location>
        <begin position="595"/>
        <end position="765"/>
    </location>
</feature>
<dbReference type="Pfam" id="PF20220">
    <property type="entry name" value="ABC_toxin_N"/>
    <property type="match status" value="1"/>
</dbReference>
<evidence type="ECO:0000313" key="4">
    <source>
        <dbReference type="Proteomes" id="UP001162905"/>
    </source>
</evidence>
<dbReference type="InterPro" id="IPR041079">
    <property type="entry name" value="Neuraminidase-like"/>
</dbReference>
<dbReference type="Proteomes" id="UP001162905">
    <property type="component" value="Unassembled WGS sequence"/>
</dbReference>
<evidence type="ECO:0000313" key="3">
    <source>
        <dbReference type="EMBL" id="MCF7542454.1"/>
    </source>
</evidence>
<protein>
    <recommendedName>
        <fullName evidence="5">Insecticidal toxin complex protein</fullName>
    </recommendedName>
</protein>
<evidence type="ECO:0008006" key="5">
    <source>
        <dbReference type="Google" id="ProtNLM"/>
    </source>
</evidence>
<evidence type="ECO:0000259" key="1">
    <source>
        <dbReference type="Pfam" id="PF18413"/>
    </source>
</evidence>
<organism evidence="3 4">
    <name type="scientific">Pseudomonas petrae</name>
    <dbReference type="NCBI Taxonomy" id="2912190"/>
    <lineage>
        <taxon>Bacteria</taxon>
        <taxon>Pseudomonadati</taxon>
        <taxon>Pseudomonadota</taxon>
        <taxon>Gammaproteobacteria</taxon>
        <taxon>Pseudomonadales</taxon>
        <taxon>Pseudomonadaceae</taxon>
        <taxon>Pseudomonas</taxon>
    </lineage>
</organism>
<keyword evidence="4" id="KW-1185">Reference proteome</keyword>
<sequence>MQTFLDARGLVKTVVLSTGQSLADLLKVELTGKVKSANGVFRADADVDIDPVIDRLGRLITDATVAQEDAAKHIISNVFGKDDDGRALNPGHALELLRWIEESRFNLLTDVLTADEKTSASAGMALDGLSLELWDELARHAQVVKYLQLSPTGLKALLDHPAWFDLAGETDSAGQTTSNAPALTLDLCYQVGCYREWIDRCQRNGFEEADALDYFTKLPSSDQADAPTQAAQQLGKLIGWPESETTLALPYARIAKTTLKETKAPKTFDDFVSAMTPQELGWYNYMERTYHLGGMGQLIASFLWGREEKFAQFLEDNPGPLKVRKDQYMPTTRPKDWKYITDIKPVKSRSLTLEIYVPDGRTTKTVDNYEPCVPSVISDIDFILQQQSLCEITGLSCSSVLGLARLNSESSFDDVRTSSQMLLGACSDEEVQAIQPALQEHWRDALAAYLLGHWAVSSTSLQNLIVNKDELSSYFLTDVWVSSAVQRSPVVQATASLQHYLHRLFARLDPGYTTTSIEEETSDAWHRYMSEFGTWRVWRTQLNHPENLIYYANRPNKSDAFQSLEVELNQGKLDPDLLQTAITSYLTKFEQTSNLQIVSGYLDGIDPKNDTYHFIGKSNTFPPEYYWRSVDMGLRDDKERLSPLAWTEWEKIAVTPSGKITESSYTDANGVKYKCDTIRPVMIEGRPYVFWVERGTVGLPSSDEKNQTPTKFKKLSVQYIYRQSDGFWSPPNELMSLDGTKDGKRLDDMVNDESARQAMLNDPNMAVPIALVKQSGGSLLDTVPKIPNPYLKDDTYEPGLIALVNVEGVRAQDPWLTVMLYDCAKTTASAPNPGKVDSDYFLHSRDLLLIDKKTLLATESEKISLNIYTSNRDIRTVQYLYGVESVVMKYTTLGEDDRVADLEDELESIEDLPKSARENTGLESEMEELRHIVNDLIYPVCKPNAFNARITGNTNKTAHIECHYRKRILNKRVTPTLFSSNLAWQGTINGKSVSITYNETDISPLSAPHTP</sequence>
<gene>
    <name evidence="3" type="ORF">L4G47_09485</name>
</gene>
<name>A0ABS9I3X9_9PSED</name>
<accession>A0ABS9I3X9</accession>
<proteinExistence type="predicted"/>
<evidence type="ECO:0000259" key="2">
    <source>
        <dbReference type="Pfam" id="PF20220"/>
    </source>
</evidence>
<dbReference type="RefSeq" id="WP_237251634.1">
    <property type="nucleotide sequence ID" value="NZ_JAKJXH010000007.1"/>
</dbReference>